<sequence length="503" mass="56188">MITPLKLIRPIDKLERYNVTRSNVNIYNNVIIGNRIHYSLPNTPTTTQQWVRLLHTPLAQLFDQHVLLTVVVGSHLSAKPVFLHLPAVDISSTVRTLTIPTPNDIGAVLEDEHNMPFDLSSQTDPLWRIVIAQIENDQSFYLLFSFHHVIADGRSAMSLTEQLIHLLNSSQGSSEETSSIIPVTSTKSIPDAIETRIDCSPSLRTLLCEVTRAIFLPGFMKKALETRYWAGEIDSSLDCPNETQLGYLQFSKAETSQIVAAAKTHRTTVQALLYTASVFATKSVFMSRDDRIGQEENTSEALVFATPVSLRGLIPDPIAPEDMGNYTSEILHDNICVAHESSYWEMTSAYRKQVVHGMTTPRGLQDLLEHFGMLKFLSTKDGGWEEFMKSKVSKDQHGRKASVKLSNLGRGWDSVVEKGDENRAFTVVDGVFSQSSGVTASALTMSAATANGVLTVATTWQKAGFRGRERADLFVKEFQRILFEAIEPTRQEYLFRDALQGRY</sequence>
<dbReference type="InterPro" id="IPR052058">
    <property type="entry name" value="Alcohol_O-acetyltransferase"/>
</dbReference>
<protein>
    <recommendedName>
        <fullName evidence="3">Alcohol acetyltransferase</fullName>
    </recommendedName>
</protein>
<gene>
    <name evidence="1" type="ORF">BG006_004570</name>
</gene>
<evidence type="ECO:0008006" key="3">
    <source>
        <dbReference type="Google" id="ProtNLM"/>
    </source>
</evidence>
<proteinExistence type="predicted"/>
<dbReference type="InterPro" id="IPR010828">
    <property type="entry name" value="Atf2/Sli1-like"/>
</dbReference>
<dbReference type="EMBL" id="JAAAUY010000253">
    <property type="protein sequence ID" value="KAF9332557.1"/>
    <property type="molecule type" value="Genomic_DNA"/>
</dbReference>
<evidence type="ECO:0000313" key="1">
    <source>
        <dbReference type="EMBL" id="KAF9332557.1"/>
    </source>
</evidence>
<dbReference type="PANTHER" id="PTHR28037:SF1">
    <property type="entry name" value="ALCOHOL O-ACETYLTRANSFERASE 1-RELATED"/>
    <property type="match status" value="1"/>
</dbReference>
<organism evidence="1 2">
    <name type="scientific">Podila minutissima</name>
    <dbReference type="NCBI Taxonomy" id="64525"/>
    <lineage>
        <taxon>Eukaryota</taxon>
        <taxon>Fungi</taxon>
        <taxon>Fungi incertae sedis</taxon>
        <taxon>Mucoromycota</taxon>
        <taxon>Mortierellomycotina</taxon>
        <taxon>Mortierellomycetes</taxon>
        <taxon>Mortierellales</taxon>
        <taxon>Mortierellaceae</taxon>
        <taxon>Podila</taxon>
    </lineage>
</organism>
<dbReference type="Gene3D" id="3.30.559.10">
    <property type="entry name" value="Chloramphenicol acetyltransferase-like domain"/>
    <property type="match status" value="1"/>
</dbReference>
<evidence type="ECO:0000313" key="2">
    <source>
        <dbReference type="Proteomes" id="UP000696485"/>
    </source>
</evidence>
<dbReference type="Gene3D" id="3.30.559.30">
    <property type="entry name" value="Nonribosomal peptide synthetase, condensation domain"/>
    <property type="match status" value="1"/>
</dbReference>
<comment type="caution">
    <text evidence="1">The sequence shown here is derived from an EMBL/GenBank/DDBJ whole genome shotgun (WGS) entry which is preliminary data.</text>
</comment>
<keyword evidence="2" id="KW-1185">Reference proteome</keyword>
<dbReference type="InterPro" id="IPR023213">
    <property type="entry name" value="CAT-like_dom_sf"/>
</dbReference>
<name>A0A9P5SQ43_9FUNG</name>
<dbReference type="Pfam" id="PF07247">
    <property type="entry name" value="AATase"/>
    <property type="match status" value="1"/>
</dbReference>
<accession>A0A9P5SQ43</accession>
<dbReference type="AlphaFoldDB" id="A0A9P5SQ43"/>
<dbReference type="SUPFAM" id="SSF52777">
    <property type="entry name" value="CoA-dependent acyltransferases"/>
    <property type="match status" value="2"/>
</dbReference>
<reference evidence="1" key="1">
    <citation type="journal article" date="2020" name="Fungal Divers.">
        <title>Resolving the Mortierellaceae phylogeny through synthesis of multi-gene phylogenetics and phylogenomics.</title>
        <authorList>
            <person name="Vandepol N."/>
            <person name="Liber J."/>
            <person name="Desiro A."/>
            <person name="Na H."/>
            <person name="Kennedy M."/>
            <person name="Barry K."/>
            <person name="Grigoriev I.V."/>
            <person name="Miller A.N."/>
            <person name="O'Donnell K."/>
            <person name="Stajich J.E."/>
            <person name="Bonito G."/>
        </authorList>
    </citation>
    <scope>NUCLEOTIDE SEQUENCE</scope>
    <source>
        <strain evidence="1">NVP1</strain>
    </source>
</reference>
<dbReference type="PANTHER" id="PTHR28037">
    <property type="entry name" value="ALCOHOL O-ACETYLTRANSFERASE 1-RELATED"/>
    <property type="match status" value="1"/>
</dbReference>
<dbReference type="Proteomes" id="UP000696485">
    <property type="component" value="Unassembled WGS sequence"/>
</dbReference>